<evidence type="ECO:0000256" key="1">
    <source>
        <dbReference type="SAM" id="MobiDB-lite"/>
    </source>
</evidence>
<organism evidence="2 3">
    <name type="scientific">Ophiobolus disseminans</name>
    <dbReference type="NCBI Taxonomy" id="1469910"/>
    <lineage>
        <taxon>Eukaryota</taxon>
        <taxon>Fungi</taxon>
        <taxon>Dikarya</taxon>
        <taxon>Ascomycota</taxon>
        <taxon>Pezizomycotina</taxon>
        <taxon>Dothideomycetes</taxon>
        <taxon>Pleosporomycetidae</taxon>
        <taxon>Pleosporales</taxon>
        <taxon>Pleosporineae</taxon>
        <taxon>Phaeosphaeriaceae</taxon>
        <taxon>Ophiobolus</taxon>
    </lineage>
</organism>
<reference evidence="2" key="1">
    <citation type="journal article" date="2020" name="Stud. Mycol.">
        <title>101 Dothideomycetes genomes: a test case for predicting lifestyles and emergence of pathogens.</title>
        <authorList>
            <person name="Haridas S."/>
            <person name="Albert R."/>
            <person name="Binder M."/>
            <person name="Bloem J."/>
            <person name="Labutti K."/>
            <person name="Salamov A."/>
            <person name="Andreopoulos B."/>
            <person name="Baker S."/>
            <person name="Barry K."/>
            <person name="Bills G."/>
            <person name="Bluhm B."/>
            <person name="Cannon C."/>
            <person name="Castanera R."/>
            <person name="Culley D."/>
            <person name="Daum C."/>
            <person name="Ezra D."/>
            <person name="Gonzalez J."/>
            <person name="Henrissat B."/>
            <person name="Kuo A."/>
            <person name="Liang C."/>
            <person name="Lipzen A."/>
            <person name="Lutzoni F."/>
            <person name="Magnuson J."/>
            <person name="Mondo S."/>
            <person name="Nolan M."/>
            <person name="Ohm R."/>
            <person name="Pangilinan J."/>
            <person name="Park H.-J."/>
            <person name="Ramirez L."/>
            <person name="Alfaro M."/>
            <person name="Sun H."/>
            <person name="Tritt A."/>
            <person name="Yoshinaga Y."/>
            <person name="Zwiers L.-H."/>
            <person name="Turgeon B."/>
            <person name="Goodwin S."/>
            <person name="Spatafora J."/>
            <person name="Crous P."/>
            <person name="Grigoriev I."/>
        </authorList>
    </citation>
    <scope>NUCLEOTIDE SEQUENCE</scope>
    <source>
        <strain evidence="2">CBS 113818</strain>
    </source>
</reference>
<evidence type="ECO:0000313" key="3">
    <source>
        <dbReference type="Proteomes" id="UP000799424"/>
    </source>
</evidence>
<evidence type="ECO:0000313" key="2">
    <source>
        <dbReference type="EMBL" id="KAF2822837.1"/>
    </source>
</evidence>
<proteinExistence type="predicted"/>
<name>A0A6A6ZR96_9PLEO</name>
<sequence length="270" mass="31026">MKTLDRFNFEIRTRNMNKFNPTGSFHKFMELPISVRRKIYKAVLDLEGQFGRVLSAHGTIGELTSNRRPFLLPAVCLTSKSECKIATTKFLHNVKFVVCCEWCGEQTLSFLDRLPGDFAHAAVRTLVYDHYVHDHYKNDGSFSRRVLDRLPQIQNLVIIMSVWDVIERPGNALSDPYRPLTALEIIQKKDFRPIIMSTALKYVHFSVIKAGNLHQDDVMEGFYTIGSQMHEAFDKQGQDVRLRFTHYHRDDPKNDSSYSHRAAAAESASA</sequence>
<gene>
    <name evidence="2" type="ORF">CC86DRAFT_385033</name>
</gene>
<protein>
    <submittedName>
        <fullName evidence="2">Uncharacterized protein</fullName>
    </submittedName>
</protein>
<dbReference type="AlphaFoldDB" id="A0A6A6ZR96"/>
<feature type="compositionally biased region" description="Low complexity" evidence="1">
    <location>
        <begin position="256"/>
        <end position="270"/>
    </location>
</feature>
<dbReference type="Proteomes" id="UP000799424">
    <property type="component" value="Unassembled WGS sequence"/>
</dbReference>
<feature type="region of interest" description="Disordered" evidence="1">
    <location>
        <begin position="251"/>
        <end position="270"/>
    </location>
</feature>
<dbReference type="EMBL" id="MU006233">
    <property type="protein sequence ID" value="KAF2822837.1"/>
    <property type="molecule type" value="Genomic_DNA"/>
</dbReference>
<keyword evidence="3" id="KW-1185">Reference proteome</keyword>
<accession>A0A6A6ZR96</accession>